<evidence type="ECO:0000313" key="2">
    <source>
        <dbReference type="EMBL" id="NKY54856.1"/>
    </source>
</evidence>
<reference evidence="2 3" key="1">
    <citation type="submission" date="2020-04" db="EMBL/GenBank/DDBJ databases">
        <title>MicrobeNet Type strains.</title>
        <authorList>
            <person name="Nicholson A.C."/>
        </authorList>
    </citation>
    <scope>NUCLEOTIDE SEQUENCE [LARGE SCALE GENOMIC DNA]</scope>
    <source>
        <strain evidence="2 3">JCM 3332</strain>
    </source>
</reference>
<organism evidence="2 3">
    <name type="scientific">Nocardia flavorosea</name>
    <dbReference type="NCBI Taxonomy" id="53429"/>
    <lineage>
        <taxon>Bacteria</taxon>
        <taxon>Bacillati</taxon>
        <taxon>Actinomycetota</taxon>
        <taxon>Actinomycetes</taxon>
        <taxon>Mycobacteriales</taxon>
        <taxon>Nocardiaceae</taxon>
        <taxon>Nocardia</taxon>
    </lineage>
</organism>
<proteinExistence type="predicted"/>
<feature type="region of interest" description="Disordered" evidence="1">
    <location>
        <begin position="1"/>
        <end position="20"/>
    </location>
</feature>
<dbReference type="RefSeq" id="WP_157116155.1">
    <property type="nucleotide sequence ID" value="NZ_JAAXOT010000001.1"/>
</dbReference>
<dbReference type="AlphaFoldDB" id="A0A846Y5P5"/>
<gene>
    <name evidence="2" type="ORF">HGA15_01515</name>
</gene>
<keyword evidence="3" id="KW-1185">Reference proteome</keyword>
<evidence type="ECO:0000313" key="3">
    <source>
        <dbReference type="Proteomes" id="UP000570678"/>
    </source>
</evidence>
<name>A0A846Y5P5_9NOCA</name>
<evidence type="ECO:0000256" key="1">
    <source>
        <dbReference type="SAM" id="MobiDB-lite"/>
    </source>
</evidence>
<sequence>MTMPPLAGGRATAGHHLADISSGRITSTTGSYIDRDRPARSSGEFYAPDRERELWTVAEELCGFR</sequence>
<accession>A0A846Y5P5</accession>
<dbReference type="EMBL" id="JAAXOT010000001">
    <property type="protein sequence ID" value="NKY54856.1"/>
    <property type="molecule type" value="Genomic_DNA"/>
</dbReference>
<comment type="caution">
    <text evidence="2">The sequence shown here is derived from an EMBL/GenBank/DDBJ whole genome shotgun (WGS) entry which is preliminary data.</text>
</comment>
<protein>
    <submittedName>
        <fullName evidence="2">Uncharacterized protein</fullName>
    </submittedName>
</protein>
<dbReference type="Proteomes" id="UP000570678">
    <property type="component" value="Unassembled WGS sequence"/>
</dbReference>